<sequence length="51" mass="5829">MAFSMWAKRAVTVLKLVITEIWSPPPSRRLRKISKQSLKTASLIPAMLFQT</sequence>
<proteinExistence type="predicted"/>
<dbReference type="EMBL" id="GGEC01083132">
    <property type="protein sequence ID" value="MBX63616.1"/>
    <property type="molecule type" value="Transcribed_RNA"/>
</dbReference>
<name>A0A2P2Q9E5_RHIMU</name>
<accession>A0A2P2Q9E5</accession>
<dbReference type="AlphaFoldDB" id="A0A2P2Q9E5"/>
<evidence type="ECO:0000313" key="1">
    <source>
        <dbReference type="EMBL" id="MBX63616.1"/>
    </source>
</evidence>
<reference evidence="1" key="1">
    <citation type="submission" date="2018-02" db="EMBL/GenBank/DDBJ databases">
        <title>Rhizophora mucronata_Transcriptome.</title>
        <authorList>
            <person name="Meera S.P."/>
            <person name="Sreeshan A."/>
            <person name="Augustine A."/>
        </authorList>
    </citation>
    <scope>NUCLEOTIDE SEQUENCE</scope>
    <source>
        <tissue evidence="1">Leaf</tissue>
    </source>
</reference>
<organism evidence="1">
    <name type="scientific">Rhizophora mucronata</name>
    <name type="common">Asiatic mangrove</name>
    <dbReference type="NCBI Taxonomy" id="61149"/>
    <lineage>
        <taxon>Eukaryota</taxon>
        <taxon>Viridiplantae</taxon>
        <taxon>Streptophyta</taxon>
        <taxon>Embryophyta</taxon>
        <taxon>Tracheophyta</taxon>
        <taxon>Spermatophyta</taxon>
        <taxon>Magnoliopsida</taxon>
        <taxon>eudicotyledons</taxon>
        <taxon>Gunneridae</taxon>
        <taxon>Pentapetalae</taxon>
        <taxon>rosids</taxon>
        <taxon>fabids</taxon>
        <taxon>Malpighiales</taxon>
        <taxon>Rhizophoraceae</taxon>
        <taxon>Rhizophora</taxon>
    </lineage>
</organism>
<protein>
    <submittedName>
        <fullName evidence="1">Uncharacterized protein</fullName>
    </submittedName>
</protein>